<proteinExistence type="predicted"/>
<dbReference type="EMBL" id="JACVVK020000408">
    <property type="protein sequence ID" value="KAK7475361.1"/>
    <property type="molecule type" value="Genomic_DNA"/>
</dbReference>
<feature type="region of interest" description="Disordered" evidence="1">
    <location>
        <begin position="350"/>
        <end position="886"/>
    </location>
</feature>
<feature type="compositionally biased region" description="Basic and acidic residues" evidence="1">
    <location>
        <begin position="779"/>
        <end position="812"/>
    </location>
</feature>
<feature type="compositionally biased region" description="Polar residues" evidence="1">
    <location>
        <begin position="1014"/>
        <end position="1026"/>
    </location>
</feature>
<feature type="compositionally biased region" description="Low complexity" evidence="1">
    <location>
        <begin position="661"/>
        <end position="672"/>
    </location>
</feature>
<feature type="compositionally biased region" description="Basic and acidic residues" evidence="1">
    <location>
        <begin position="1316"/>
        <end position="1330"/>
    </location>
</feature>
<organism evidence="2 3">
    <name type="scientific">Batillaria attramentaria</name>
    <dbReference type="NCBI Taxonomy" id="370345"/>
    <lineage>
        <taxon>Eukaryota</taxon>
        <taxon>Metazoa</taxon>
        <taxon>Spiralia</taxon>
        <taxon>Lophotrochozoa</taxon>
        <taxon>Mollusca</taxon>
        <taxon>Gastropoda</taxon>
        <taxon>Caenogastropoda</taxon>
        <taxon>Sorbeoconcha</taxon>
        <taxon>Cerithioidea</taxon>
        <taxon>Batillariidae</taxon>
        <taxon>Batillaria</taxon>
    </lineage>
</organism>
<feature type="region of interest" description="Disordered" evidence="1">
    <location>
        <begin position="1"/>
        <end position="207"/>
    </location>
</feature>
<feature type="compositionally biased region" description="Basic and acidic residues" evidence="1">
    <location>
        <begin position="189"/>
        <end position="204"/>
    </location>
</feature>
<feature type="compositionally biased region" description="Polar residues" evidence="1">
    <location>
        <begin position="598"/>
        <end position="609"/>
    </location>
</feature>
<feature type="region of interest" description="Disordered" evidence="1">
    <location>
        <begin position="219"/>
        <end position="298"/>
    </location>
</feature>
<feature type="compositionally biased region" description="Basic residues" evidence="1">
    <location>
        <begin position="19"/>
        <end position="35"/>
    </location>
</feature>
<feature type="compositionally biased region" description="Polar residues" evidence="1">
    <location>
        <begin position="544"/>
        <end position="555"/>
    </location>
</feature>
<feature type="compositionally biased region" description="Low complexity" evidence="1">
    <location>
        <begin position="679"/>
        <end position="690"/>
    </location>
</feature>
<feature type="compositionally biased region" description="Basic and acidic residues" evidence="1">
    <location>
        <begin position="236"/>
        <end position="260"/>
    </location>
</feature>
<evidence type="ECO:0000313" key="3">
    <source>
        <dbReference type="Proteomes" id="UP001519460"/>
    </source>
</evidence>
<feature type="compositionally biased region" description="Polar residues" evidence="1">
    <location>
        <begin position="1216"/>
        <end position="1238"/>
    </location>
</feature>
<feature type="compositionally biased region" description="Basic and acidic residues" evidence="1">
    <location>
        <begin position="36"/>
        <end position="67"/>
    </location>
</feature>
<feature type="compositionally biased region" description="Polar residues" evidence="1">
    <location>
        <begin position="437"/>
        <end position="446"/>
    </location>
</feature>
<accession>A0ABD0JK84</accession>
<feature type="compositionally biased region" description="Basic and acidic residues" evidence="1">
    <location>
        <begin position="1"/>
        <end position="18"/>
    </location>
</feature>
<feature type="compositionally biased region" description="Polar residues" evidence="1">
    <location>
        <begin position="765"/>
        <end position="777"/>
    </location>
</feature>
<feature type="compositionally biased region" description="Basic and acidic residues" evidence="1">
    <location>
        <begin position="575"/>
        <end position="597"/>
    </location>
</feature>
<feature type="compositionally biased region" description="Basic and acidic residues" evidence="1">
    <location>
        <begin position="691"/>
        <end position="701"/>
    </location>
</feature>
<feature type="compositionally biased region" description="Basic and acidic residues" evidence="1">
    <location>
        <begin position="278"/>
        <end position="289"/>
    </location>
</feature>
<feature type="compositionally biased region" description="Polar residues" evidence="1">
    <location>
        <begin position="729"/>
        <end position="738"/>
    </location>
</feature>
<feature type="compositionally biased region" description="Polar residues" evidence="1">
    <location>
        <begin position="1103"/>
        <end position="1117"/>
    </location>
</feature>
<feature type="compositionally biased region" description="Low complexity" evidence="1">
    <location>
        <begin position="643"/>
        <end position="654"/>
    </location>
</feature>
<feature type="region of interest" description="Disordered" evidence="1">
    <location>
        <begin position="1001"/>
        <end position="1117"/>
    </location>
</feature>
<feature type="compositionally biased region" description="Low complexity" evidence="1">
    <location>
        <begin position="852"/>
        <end position="863"/>
    </location>
</feature>
<dbReference type="Proteomes" id="UP001519460">
    <property type="component" value="Unassembled WGS sequence"/>
</dbReference>
<evidence type="ECO:0008006" key="4">
    <source>
        <dbReference type="Google" id="ProtNLM"/>
    </source>
</evidence>
<feature type="compositionally biased region" description="Basic and acidic residues" evidence="1">
    <location>
        <begin position="367"/>
        <end position="382"/>
    </location>
</feature>
<feature type="compositionally biased region" description="Basic and acidic residues" evidence="1">
    <location>
        <begin position="823"/>
        <end position="832"/>
    </location>
</feature>
<feature type="compositionally biased region" description="Gly residues" evidence="1">
    <location>
        <begin position="130"/>
        <end position="145"/>
    </location>
</feature>
<feature type="compositionally biased region" description="Polar residues" evidence="1">
    <location>
        <begin position="834"/>
        <end position="845"/>
    </location>
</feature>
<feature type="compositionally biased region" description="Polar residues" evidence="1">
    <location>
        <begin position="1281"/>
        <end position="1293"/>
    </location>
</feature>
<feature type="compositionally biased region" description="Basic and acidic residues" evidence="1">
    <location>
        <begin position="502"/>
        <end position="516"/>
    </location>
</feature>
<feature type="compositionally biased region" description="Basic and acidic residues" evidence="1">
    <location>
        <begin position="1262"/>
        <end position="1275"/>
    </location>
</feature>
<feature type="region of interest" description="Disordered" evidence="1">
    <location>
        <begin position="1216"/>
        <end position="1339"/>
    </location>
</feature>
<evidence type="ECO:0000313" key="2">
    <source>
        <dbReference type="EMBL" id="KAK7475361.1"/>
    </source>
</evidence>
<sequence>MENRKETVKPFSRGEHRVRGSRSSRLRRGRYRRGVRAHECFDNHDQRDHHDLHTEESTLRENSRPRGDCLSNKRTFSEENTRLQSGSFGGHRQHIRPLRSQEGSPVRGGSPQRRGSHRRGGGPQIDSPWRGGGPQRRGSPRGGGPQIDSPRRGDGPQRGNGPQIRLRGSPRKGGNPRIRGSPQRGGGRQIRDRPQRGGSPREGHFQYWRDYSPGLYHDNESHYSVDLSPSPQFDHQPFRRPADDHPEPYRHSDLSPRPLHDQFQPLRRLDLSPSPARDCPESYHPRDLSPDPGNHIHLRYENISPTQDHDYYEVHHHNRHQNCSPRPSHGRTEHFQHHSGILHFHEHHELPHPQNFEPQDRFRHHPRDFWDHPPDDFHEPPHPRNFPPGQSYDHDEATHQVHCSPPPHDHHGPPHREHPLKSRDWSPVKVPPDQRPMSKNTPQHGTFSRKGHQNFKFYHDGERWQRSQGRGRPHRRSQCSPRRGFGPRNRRQKASSGTRSSRPQDRTRSSSPRDRTCFSSPGDRTRLSPTRGRTRLSPKRDRTNSSQPRNRTCSSPPRGRPHFSPARDQTCFSPPHDRPHSSPARDRILSSPTRDRTNSSLSQNKTDSSQARDKNSFPPQNRAQSSPTGDRTLSLPTRDRAHSSPTRSRTLSSPTRDRAHSSPTRSRTLSSPTRDRAHSSPTRSRTLSSPTRDRAHSSPTRDRKKFSPPRGRTCSSSSISRACLPPPSAQSNTNSSSPPREILPSTSWHKRRVVLKGRRGGSSSQRNMSQSHASSIPHSGRERPKNEKSSHTTETSESRKPDQRRKSSREPVSENQKTLRGKTSMDKLDDPQQKAGSTRKQSPESVTVLGDSTRSSITSASVSKDSGVCPSNEMNSTEAVSSVHLDSTESEVHNAFDNSATLAKYTTDADLQTSETVDTNPVCELMKVCAISEAVAPANTRSLLPHQQPENVEIADILEEQPQRLEINKLSDLTAPSPKFIVSEAMPDVPEALPPHLEGKTAQRTADGAEPAEKNSSNVYSQSGASPTMDLSAAETAEEESQTLTEPMYQPEVFPVSEDDSEDDFPLPRLHTREATHSPYRPVLSPVSDASIDDPSQPEALDMSTTENIHSKPPTLSSQPVFPLFSETWSSSNVFMSHAAEEGPQTNVESACRYQPGVSPVSDSDDNDDQIHLSVPRMQGVTISPYRPVLSPVSDASDDGAVDVLVSAGIDQPQHQSYNTVQVKTPSTGAQDKLQSQVERLASPPNRHSRSSRDVQSGQNPEEGKDEVGADRPADAEECQSPRSDGTTDNCSSGDAIILDLSDTDIPLPGPEGDAGEDHPHEGTCQDRPKSGSTNNDISLAQGIQFTHSVTQCLGDSTRLL</sequence>
<keyword evidence="3" id="KW-1185">Reference proteome</keyword>
<comment type="caution">
    <text evidence="2">The sequence shown here is derived from an EMBL/GenBank/DDBJ whole genome shotgun (WGS) entry which is preliminary data.</text>
</comment>
<feature type="compositionally biased region" description="Polar residues" evidence="1">
    <location>
        <begin position="617"/>
        <end position="635"/>
    </location>
</feature>
<evidence type="ECO:0000256" key="1">
    <source>
        <dbReference type="SAM" id="MobiDB-lite"/>
    </source>
</evidence>
<feature type="compositionally biased region" description="Basic residues" evidence="1">
    <location>
        <begin position="748"/>
        <end position="759"/>
    </location>
</feature>
<feature type="compositionally biased region" description="Basic and acidic residues" evidence="1">
    <location>
        <begin position="407"/>
        <end position="426"/>
    </location>
</feature>
<protein>
    <recommendedName>
        <fullName evidence="4">Serine/arginine repetitive matrix protein 2-like</fullName>
    </recommendedName>
</protein>
<reference evidence="2 3" key="1">
    <citation type="journal article" date="2023" name="Sci. Data">
        <title>Genome assembly of the Korean intertidal mud-creeper Batillaria attramentaria.</title>
        <authorList>
            <person name="Patra A.K."/>
            <person name="Ho P.T."/>
            <person name="Jun S."/>
            <person name="Lee S.J."/>
            <person name="Kim Y."/>
            <person name="Won Y.J."/>
        </authorList>
    </citation>
    <scope>NUCLEOTIDE SEQUENCE [LARGE SCALE GENOMIC DNA]</scope>
    <source>
        <strain evidence="2">Wonlab-2016</strain>
    </source>
</reference>
<gene>
    <name evidence="2" type="ORF">BaRGS_00033379</name>
</gene>
<name>A0ABD0JK84_9CAEN</name>